<reference evidence="2 4" key="1">
    <citation type="journal article" date="2011" name="Nature">
        <title>The Medicago genome provides insight into the evolution of rhizobial symbioses.</title>
        <authorList>
            <person name="Young N.D."/>
            <person name="Debelle F."/>
            <person name="Oldroyd G.E."/>
            <person name="Geurts R."/>
            <person name="Cannon S.B."/>
            <person name="Udvardi M.K."/>
            <person name="Benedito V.A."/>
            <person name="Mayer K.F."/>
            <person name="Gouzy J."/>
            <person name="Schoof H."/>
            <person name="Van de Peer Y."/>
            <person name="Proost S."/>
            <person name="Cook D.R."/>
            <person name="Meyers B.C."/>
            <person name="Spannagl M."/>
            <person name="Cheung F."/>
            <person name="De Mita S."/>
            <person name="Krishnakumar V."/>
            <person name="Gundlach H."/>
            <person name="Zhou S."/>
            <person name="Mudge J."/>
            <person name="Bharti A.K."/>
            <person name="Murray J.D."/>
            <person name="Naoumkina M.A."/>
            <person name="Rosen B."/>
            <person name="Silverstein K.A."/>
            <person name="Tang H."/>
            <person name="Rombauts S."/>
            <person name="Zhao P.X."/>
            <person name="Zhou P."/>
            <person name="Barbe V."/>
            <person name="Bardou P."/>
            <person name="Bechner M."/>
            <person name="Bellec A."/>
            <person name="Berger A."/>
            <person name="Berges H."/>
            <person name="Bidwell S."/>
            <person name="Bisseling T."/>
            <person name="Choisne N."/>
            <person name="Couloux A."/>
            <person name="Denny R."/>
            <person name="Deshpande S."/>
            <person name="Dai X."/>
            <person name="Doyle J.J."/>
            <person name="Dudez A.M."/>
            <person name="Farmer A.D."/>
            <person name="Fouteau S."/>
            <person name="Franken C."/>
            <person name="Gibelin C."/>
            <person name="Gish J."/>
            <person name="Goldstein S."/>
            <person name="Gonzalez A.J."/>
            <person name="Green P.J."/>
            <person name="Hallab A."/>
            <person name="Hartog M."/>
            <person name="Hua A."/>
            <person name="Humphray S.J."/>
            <person name="Jeong D.H."/>
            <person name="Jing Y."/>
            <person name="Jocker A."/>
            <person name="Kenton S.M."/>
            <person name="Kim D.J."/>
            <person name="Klee K."/>
            <person name="Lai H."/>
            <person name="Lang C."/>
            <person name="Lin S."/>
            <person name="Macmil S.L."/>
            <person name="Magdelenat G."/>
            <person name="Matthews L."/>
            <person name="McCorrison J."/>
            <person name="Monaghan E.L."/>
            <person name="Mun J.H."/>
            <person name="Najar F.Z."/>
            <person name="Nicholson C."/>
            <person name="Noirot C."/>
            <person name="O'Bleness M."/>
            <person name="Paule C.R."/>
            <person name="Poulain J."/>
            <person name="Prion F."/>
            <person name="Qin B."/>
            <person name="Qu C."/>
            <person name="Retzel E.F."/>
            <person name="Riddle C."/>
            <person name="Sallet E."/>
            <person name="Samain S."/>
            <person name="Samson N."/>
            <person name="Sanders I."/>
            <person name="Saurat O."/>
            <person name="Scarpelli C."/>
            <person name="Schiex T."/>
            <person name="Segurens B."/>
            <person name="Severin A.J."/>
            <person name="Sherrier D.J."/>
            <person name="Shi R."/>
            <person name="Sims S."/>
            <person name="Singer S.R."/>
            <person name="Sinharoy S."/>
            <person name="Sterck L."/>
            <person name="Viollet A."/>
            <person name="Wang B.B."/>
            <person name="Wang K."/>
            <person name="Wang M."/>
            <person name="Wang X."/>
            <person name="Warfsmann J."/>
            <person name="Weissenbach J."/>
            <person name="White D.D."/>
            <person name="White J.D."/>
            <person name="Wiley G.B."/>
            <person name="Wincker P."/>
            <person name="Xing Y."/>
            <person name="Yang L."/>
            <person name="Yao Z."/>
            <person name="Ying F."/>
            <person name="Zhai J."/>
            <person name="Zhou L."/>
            <person name="Zuber A."/>
            <person name="Denarie J."/>
            <person name="Dixon R.A."/>
            <person name="May G.D."/>
            <person name="Schwartz D.C."/>
            <person name="Rogers J."/>
            <person name="Quetier F."/>
            <person name="Town C.D."/>
            <person name="Roe B.A."/>
        </authorList>
    </citation>
    <scope>NUCLEOTIDE SEQUENCE [LARGE SCALE GENOMIC DNA]</scope>
    <source>
        <strain evidence="2">A17</strain>
        <strain evidence="3 4">cv. Jemalong A17</strain>
    </source>
</reference>
<dbReference type="EMBL" id="CM001223">
    <property type="protein sequence ID" value="AES78750.1"/>
    <property type="molecule type" value="Genomic_DNA"/>
</dbReference>
<dbReference type="Proteomes" id="UP000002051">
    <property type="component" value="Unassembled WGS sequence"/>
</dbReference>
<dbReference type="Pfam" id="PF14244">
    <property type="entry name" value="Retrotran_gag_3"/>
    <property type="match status" value="1"/>
</dbReference>
<evidence type="ECO:0000313" key="4">
    <source>
        <dbReference type="Proteomes" id="UP000002051"/>
    </source>
</evidence>
<feature type="domain" description="Retrotransposon Copia-like N-terminal" evidence="1">
    <location>
        <begin position="18"/>
        <end position="54"/>
    </location>
</feature>
<evidence type="ECO:0000313" key="2">
    <source>
        <dbReference type="EMBL" id="AES78750.1"/>
    </source>
</evidence>
<gene>
    <name evidence="2" type="ordered locus">MTR_7g044880</name>
</gene>
<evidence type="ECO:0000259" key="1">
    <source>
        <dbReference type="Pfam" id="PF14244"/>
    </source>
</evidence>
<reference evidence="2 4" key="2">
    <citation type="journal article" date="2014" name="BMC Genomics">
        <title>An improved genome release (version Mt4.0) for the model legume Medicago truncatula.</title>
        <authorList>
            <person name="Tang H."/>
            <person name="Krishnakumar V."/>
            <person name="Bidwell S."/>
            <person name="Rosen B."/>
            <person name="Chan A."/>
            <person name="Zhou S."/>
            <person name="Gentzbittel L."/>
            <person name="Childs K.L."/>
            <person name="Yandell M."/>
            <person name="Gundlach H."/>
            <person name="Mayer K.F."/>
            <person name="Schwartz D.C."/>
            <person name="Town C.D."/>
        </authorList>
    </citation>
    <scope>GENOME REANNOTATION</scope>
    <source>
        <strain evidence="3 4">cv. Jemalong A17</strain>
    </source>
</reference>
<keyword evidence="4" id="KW-1185">Reference proteome</keyword>
<accession>G7KTX7</accession>
<organism evidence="2 4">
    <name type="scientific">Medicago truncatula</name>
    <name type="common">Barrel medic</name>
    <name type="synonym">Medicago tribuloides</name>
    <dbReference type="NCBI Taxonomy" id="3880"/>
    <lineage>
        <taxon>Eukaryota</taxon>
        <taxon>Viridiplantae</taxon>
        <taxon>Streptophyta</taxon>
        <taxon>Embryophyta</taxon>
        <taxon>Tracheophyta</taxon>
        <taxon>Spermatophyta</taxon>
        <taxon>Magnoliopsida</taxon>
        <taxon>eudicotyledons</taxon>
        <taxon>Gunneridae</taxon>
        <taxon>Pentapetalae</taxon>
        <taxon>rosids</taxon>
        <taxon>fabids</taxon>
        <taxon>Fabales</taxon>
        <taxon>Fabaceae</taxon>
        <taxon>Papilionoideae</taxon>
        <taxon>50 kb inversion clade</taxon>
        <taxon>NPAAA clade</taxon>
        <taxon>Hologalegina</taxon>
        <taxon>IRL clade</taxon>
        <taxon>Trifolieae</taxon>
        <taxon>Medicago</taxon>
    </lineage>
</organism>
<sequence length="88" mass="10185">MVRNQDSIQDLSSPYYVHPSDGYHSVSIKSQLNTSNYQAWARAMRRGLGGHNKWFGIWNWESFAETCVLPVEQIVIARHSEYPCSPRE</sequence>
<evidence type="ECO:0000313" key="3">
    <source>
        <dbReference type="EnsemblPlants" id="AES78750"/>
    </source>
</evidence>
<dbReference type="PaxDb" id="3880-AES78750"/>
<protein>
    <recommendedName>
        <fullName evidence="1">Retrotransposon Copia-like N-terminal domain-containing protein</fullName>
    </recommendedName>
</protein>
<dbReference type="AlphaFoldDB" id="G7KTX7"/>
<dbReference type="InterPro" id="IPR029472">
    <property type="entry name" value="Copia-like_N"/>
</dbReference>
<name>G7KTX7_MEDTR</name>
<proteinExistence type="predicted"/>
<dbReference type="HOGENOM" id="CLU_2472500_0_0_1"/>
<reference evidence="3" key="3">
    <citation type="submission" date="2015-04" db="UniProtKB">
        <authorList>
            <consortium name="EnsemblPlants"/>
        </authorList>
    </citation>
    <scope>IDENTIFICATION</scope>
    <source>
        <strain evidence="3">cv. Jemalong A17</strain>
    </source>
</reference>
<dbReference type="EnsemblPlants" id="AES78750">
    <property type="protein sequence ID" value="AES78750"/>
    <property type="gene ID" value="MTR_7g044880"/>
</dbReference>